<keyword evidence="2" id="KW-0732">Signal</keyword>
<feature type="signal peptide" evidence="2">
    <location>
        <begin position="1"/>
        <end position="23"/>
    </location>
</feature>
<dbReference type="Gene3D" id="3.80.10.10">
    <property type="entry name" value="Ribonuclease Inhibitor"/>
    <property type="match status" value="1"/>
</dbReference>
<dbReference type="PANTHER" id="PTHR45661">
    <property type="entry name" value="SURFACE ANTIGEN"/>
    <property type="match status" value="1"/>
</dbReference>
<evidence type="ECO:0000313" key="3">
    <source>
        <dbReference type="EMBL" id="MSC63077.1"/>
    </source>
</evidence>
<evidence type="ECO:0000256" key="2">
    <source>
        <dbReference type="SAM" id="SignalP"/>
    </source>
</evidence>
<gene>
    <name evidence="3" type="ORF">GKD95_06930</name>
</gene>
<dbReference type="Gene3D" id="2.60.40.4270">
    <property type="entry name" value="Listeria-Bacteroides repeat domain"/>
    <property type="match status" value="1"/>
</dbReference>
<evidence type="ECO:0000256" key="1">
    <source>
        <dbReference type="SAM" id="MobiDB-lite"/>
    </source>
</evidence>
<evidence type="ECO:0000313" key="4">
    <source>
        <dbReference type="Proteomes" id="UP000461506"/>
    </source>
</evidence>
<dbReference type="SUPFAM" id="SSF52058">
    <property type="entry name" value="L domain-like"/>
    <property type="match status" value="1"/>
</dbReference>
<comment type="caution">
    <text evidence="3">The sequence shown here is derived from an EMBL/GenBank/DDBJ whole genome shotgun (WGS) entry which is preliminary data.</text>
</comment>
<sequence length="982" mass="105389">MKKRFVSLLLAISMIFSLMPVSAVTAFAESENGGEVTTVDSGYCGADNGGENLRWTLDNNGVLTISGSGAMKDYTWDENVRLDWYVRKKDIRSVVLDNRITHIGDYAFDKCTNIESVRYTGYTGNAGVALPESVTTIGVHAFSDTGVTGTLKLPEHLTEIDSSAFYHCGKLNGELKLPDTVKEIGGFAFNSCGFTGKLELPASLEKIGNDAFESCSGLTGKLTFPSKMNEIDFSIFHETGITEVVIPSSIKTVRDFAFDSCMNLKKVYLPTEIPKIYNRAFRGCDNVKFYYPAYKADWMTQTSKFLDSTLNADKDAVKPSEVNTWRPICYYVDVTFDAGSGKFQNGEQKHIVKGNENELYRTENLTEAMVTAIGTPKQSGYHFAGWSLKQNGSVDDVLPVADGYMTIADNGKNDFGGVEDGMTLYAVYTSAASVKINGIDGEATAIKAGKEHEFTLTGKENTDTGATVTLELNDSTNAKLEYYNSTTEKWQEVTDAFNVRDVNGMSFRVAVPKNADDATVTLTAVVKDAKGNEIEDGGDSKTFKVNKYVNAKVTITDLDGTTVKAGEAQNFTVNVTPNDDANTGAKAKITVSGANADAVEKIQYKDGETWKDVPGEGLSIDEINNTEFKLITKADANDGDVTITVTAKKANGTEIDKKVAAVTVKKHENAAVTIDGLDGTTVKAGEAKEFTVNVTPNDDTIDKVTFGTTSGEVQWSSDNGTTWTTVPGDVDYSDLTGKQFRVVPAADAANGTVTVTVTAKKADGTEAAKKDASFTVTKKEEPVTPGGGSTGGGENPGENPGSGSTTPKRKLEIADGTLTSVTVKDENGNLKDITDTITKDLDGKYEIPVGAKVTVTAKDAPEGMKFGEWSISDKTLLSDPDVPSTEKDLIFTMPDNPDGVKLSVVYLEESIGEEPNLVEKGALAGTVVVGSAALLYQGHMLGTELYLRYLLPHGAVIPQNRACCCGRMPKIRNLSAPLSTAI</sequence>
<feature type="chain" id="PRO_5039257513" evidence="2">
    <location>
        <begin position="24"/>
        <end position="982"/>
    </location>
</feature>
<protein>
    <submittedName>
        <fullName evidence="3">Leucine-rich repeat protein</fullName>
    </submittedName>
</protein>
<feature type="region of interest" description="Disordered" evidence="1">
    <location>
        <begin position="764"/>
        <end position="809"/>
    </location>
</feature>
<dbReference type="PANTHER" id="PTHR45661:SF3">
    <property type="entry name" value="IG-LIKE DOMAIN-CONTAINING PROTEIN"/>
    <property type="match status" value="1"/>
</dbReference>
<dbReference type="Pfam" id="PF13306">
    <property type="entry name" value="LRR_5"/>
    <property type="match status" value="1"/>
</dbReference>
<name>A0A844DQG8_9FIRM</name>
<feature type="compositionally biased region" description="Basic and acidic residues" evidence="1">
    <location>
        <begin position="764"/>
        <end position="782"/>
    </location>
</feature>
<dbReference type="EMBL" id="WKQN01000004">
    <property type="protein sequence ID" value="MSC63077.1"/>
    <property type="molecule type" value="Genomic_DNA"/>
</dbReference>
<dbReference type="Proteomes" id="UP000461506">
    <property type="component" value="Unassembled WGS sequence"/>
</dbReference>
<dbReference type="InterPro" id="IPR042229">
    <property type="entry name" value="Listeria/Bacterioides_rpt_sf"/>
</dbReference>
<dbReference type="InterPro" id="IPR053139">
    <property type="entry name" value="Surface_bspA-like"/>
</dbReference>
<reference evidence="3 4" key="1">
    <citation type="journal article" date="2019" name="Nat. Med.">
        <title>A library of human gut bacterial isolates paired with longitudinal multiomics data enables mechanistic microbiome research.</title>
        <authorList>
            <person name="Poyet M."/>
            <person name="Groussin M."/>
            <person name="Gibbons S.M."/>
            <person name="Avila-Pacheco J."/>
            <person name="Jiang X."/>
            <person name="Kearney S.M."/>
            <person name="Perrotta A.R."/>
            <person name="Berdy B."/>
            <person name="Zhao S."/>
            <person name="Lieberman T.D."/>
            <person name="Swanson P.K."/>
            <person name="Smith M."/>
            <person name="Roesemann S."/>
            <person name="Alexander J.E."/>
            <person name="Rich S.A."/>
            <person name="Livny J."/>
            <person name="Vlamakis H."/>
            <person name="Clish C."/>
            <person name="Bullock K."/>
            <person name="Deik A."/>
            <person name="Scott J."/>
            <person name="Pierce K.A."/>
            <person name="Xavier R.J."/>
            <person name="Alm E.J."/>
        </authorList>
    </citation>
    <scope>NUCLEOTIDE SEQUENCE [LARGE SCALE GENOMIC DNA]</scope>
    <source>
        <strain evidence="3 4">BIOML-A1</strain>
    </source>
</reference>
<feature type="compositionally biased region" description="Gly residues" evidence="1">
    <location>
        <begin position="785"/>
        <end position="795"/>
    </location>
</feature>
<dbReference type="AlphaFoldDB" id="A0A844DQG8"/>
<proteinExistence type="predicted"/>
<organism evidence="3 4">
    <name type="scientific">Faecalibacterium prausnitzii</name>
    <dbReference type="NCBI Taxonomy" id="853"/>
    <lineage>
        <taxon>Bacteria</taxon>
        <taxon>Bacillati</taxon>
        <taxon>Bacillota</taxon>
        <taxon>Clostridia</taxon>
        <taxon>Eubacteriales</taxon>
        <taxon>Oscillospiraceae</taxon>
        <taxon>Faecalibacterium</taxon>
    </lineage>
</organism>
<accession>A0A844DQG8</accession>
<dbReference type="InterPro" id="IPR032675">
    <property type="entry name" value="LRR_dom_sf"/>
</dbReference>
<dbReference type="RefSeq" id="WP_154276949.1">
    <property type="nucleotide sequence ID" value="NZ_WKQN01000004.1"/>
</dbReference>
<dbReference type="InterPro" id="IPR026906">
    <property type="entry name" value="LRR_5"/>
</dbReference>